<protein>
    <submittedName>
        <fullName evidence="1">Uncharacterized protein</fullName>
    </submittedName>
</protein>
<evidence type="ECO:0000313" key="2">
    <source>
        <dbReference type="Proteomes" id="UP001151752"/>
    </source>
</evidence>
<proteinExistence type="predicted"/>
<dbReference type="Proteomes" id="UP001151752">
    <property type="component" value="Chromosome 5"/>
</dbReference>
<keyword evidence="2" id="KW-1185">Reference proteome</keyword>
<dbReference type="AlphaFoldDB" id="A0A9Q0P6W5"/>
<accession>A0A9Q0P6W5</accession>
<evidence type="ECO:0000313" key="1">
    <source>
        <dbReference type="EMBL" id="KAJ6682644.1"/>
    </source>
</evidence>
<reference evidence="1" key="1">
    <citation type="submission" date="2022-11" db="EMBL/GenBank/DDBJ databases">
        <authorList>
            <person name="Hyden B.L."/>
            <person name="Feng K."/>
            <person name="Yates T."/>
            <person name="Jawdy S."/>
            <person name="Smart L.B."/>
            <person name="Muchero W."/>
        </authorList>
    </citation>
    <scope>NUCLEOTIDE SEQUENCE</scope>
    <source>
        <tissue evidence="1">Shoot tip</tissue>
    </source>
</reference>
<gene>
    <name evidence="1" type="ORF">OIU74_020807</name>
</gene>
<reference evidence="1" key="2">
    <citation type="journal article" date="2023" name="Int. J. Mol. Sci.">
        <title>De Novo Assembly and Annotation of 11 Diverse Shrub Willow (Salix) Genomes Reveals Novel Gene Organization in Sex-Linked Regions.</title>
        <authorList>
            <person name="Hyden B."/>
            <person name="Feng K."/>
            <person name="Yates T.B."/>
            <person name="Jawdy S."/>
            <person name="Cereghino C."/>
            <person name="Smart L.B."/>
            <person name="Muchero W."/>
        </authorList>
    </citation>
    <scope>NUCLEOTIDE SEQUENCE</scope>
    <source>
        <tissue evidence="1">Shoot tip</tissue>
    </source>
</reference>
<sequence>MKWFKNHMHSYGTFYGDIILEPVNLPHSDAISSHKKEEDFRTRNSVFEFKSYQTTSMVDAATRAPTQCLIRFVPEFKCVDMPPDLPGGYENKCNLPRISCKKTNA</sequence>
<name>A0A9Q0P6W5_9ROSI</name>
<comment type="caution">
    <text evidence="1">The sequence shown here is derived from an EMBL/GenBank/DDBJ whole genome shotgun (WGS) entry which is preliminary data.</text>
</comment>
<organism evidence="1 2">
    <name type="scientific">Salix koriyanagi</name>
    <dbReference type="NCBI Taxonomy" id="2511006"/>
    <lineage>
        <taxon>Eukaryota</taxon>
        <taxon>Viridiplantae</taxon>
        <taxon>Streptophyta</taxon>
        <taxon>Embryophyta</taxon>
        <taxon>Tracheophyta</taxon>
        <taxon>Spermatophyta</taxon>
        <taxon>Magnoliopsida</taxon>
        <taxon>eudicotyledons</taxon>
        <taxon>Gunneridae</taxon>
        <taxon>Pentapetalae</taxon>
        <taxon>rosids</taxon>
        <taxon>fabids</taxon>
        <taxon>Malpighiales</taxon>
        <taxon>Salicaceae</taxon>
        <taxon>Saliceae</taxon>
        <taxon>Salix</taxon>
    </lineage>
</organism>
<dbReference type="EMBL" id="JAPFFM010000020">
    <property type="protein sequence ID" value="KAJ6682644.1"/>
    <property type="molecule type" value="Genomic_DNA"/>
</dbReference>